<evidence type="ECO:0000313" key="7">
    <source>
        <dbReference type="Proteomes" id="UP000534286"/>
    </source>
</evidence>
<sequence>MNEPAHGAFGSFLEAKMVVSVGDVMTRRVLSVGEDTRFKDIAEVLVTHAISAVPVVDGAGHVIGIVSEADLLHREGDEEPFPGPAGPPPQAQPDQWLKVGKTKGRTARELMTAPAITVSMDTPVVTAGRLMEHHGVKRLPVLDDHGRLAGVVSRYDLLKVFVRSDRDIEHEVRVDILVRSLWMDTSRVRVAVQDGVVTLSGRMILRGEAQIAVWMTKQVGGVVDVIDELTWERDITPSEKER</sequence>
<comment type="caution">
    <text evidence="6">The sequence shown here is derived from an EMBL/GenBank/DDBJ whole genome shotgun (WGS) entry which is preliminary data.</text>
</comment>
<feature type="domain" description="BON" evidence="4">
    <location>
        <begin position="164"/>
        <end position="233"/>
    </location>
</feature>
<evidence type="ECO:0000259" key="4">
    <source>
        <dbReference type="PROSITE" id="PS50914"/>
    </source>
</evidence>
<dbReference type="InterPro" id="IPR000644">
    <property type="entry name" value="CBS_dom"/>
</dbReference>
<proteinExistence type="predicted"/>
<dbReference type="Pfam" id="PF00571">
    <property type="entry name" value="CBS"/>
    <property type="match status" value="2"/>
</dbReference>
<evidence type="ECO:0000256" key="1">
    <source>
        <dbReference type="ARBA" id="ARBA00023122"/>
    </source>
</evidence>
<feature type="region of interest" description="Disordered" evidence="3">
    <location>
        <begin position="75"/>
        <end position="95"/>
    </location>
</feature>
<evidence type="ECO:0000256" key="2">
    <source>
        <dbReference type="PROSITE-ProRule" id="PRU00703"/>
    </source>
</evidence>
<dbReference type="SUPFAM" id="SSF54631">
    <property type="entry name" value="CBS-domain pair"/>
    <property type="match status" value="1"/>
</dbReference>
<feature type="compositionally biased region" description="Pro residues" evidence="3">
    <location>
        <begin position="81"/>
        <end position="91"/>
    </location>
</feature>
<name>A0A7W7S326_9ACTN</name>
<feature type="domain" description="CBS" evidence="5">
    <location>
        <begin position="111"/>
        <end position="168"/>
    </location>
</feature>
<dbReference type="PROSITE" id="PS51371">
    <property type="entry name" value="CBS"/>
    <property type="match status" value="2"/>
</dbReference>
<dbReference type="SMART" id="SM00116">
    <property type="entry name" value="CBS"/>
    <property type="match status" value="2"/>
</dbReference>
<keyword evidence="7" id="KW-1185">Reference proteome</keyword>
<dbReference type="Gene3D" id="3.10.580.10">
    <property type="entry name" value="CBS-domain"/>
    <property type="match status" value="1"/>
</dbReference>
<dbReference type="RefSeq" id="WP_246468313.1">
    <property type="nucleotide sequence ID" value="NZ_BAABEK010000168.1"/>
</dbReference>
<dbReference type="PANTHER" id="PTHR43080">
    <property type="entry name" value="CBS DOMAIN-CONTAINING PROTEIN CBSX3, MITOCHONDRIAL"/>
    <property type="match status" value="1"/>
</dbReference>
<keyword evidence="1 2" id="KW-0129">CBS domain</keyword>
<evidence type="ECO:0000313" key="6">
    <source>
        <dbReference type="EMBL" id="MBB4943024.1"/>
    </source>
</evidence>
<feature type="domain" description="CBS" evidence="5">
    <location>
        <begin position="25"/>
        <end position="81"/>
    </location>
</feature>
<protein>
    <submittedName>
        <fullName evidence="6">CBS domain-containing protein</fullName>
    </submittedName>
</protein>
<organism evidence="6 7">
    <name type="scientific">Streptosporangium album</name>
    <dbReference type="NCBI Taxonomy" id="47479"/>
    <lineage>
        <taxon>Bacteria</taxon>
        <taxon>Bacillati</taxon>
        <taxon>Actinomycetota</taxon>
        <taxon>Actinomycetes</taxon>
        <taxon>Streptosporangiales</taxon>
        <taxon>Streptosporangiaceae</taxon>
        <taxon>Streptosporangium</taxon>
    </lineage>
</organism>
<dbReference type="Pfam" id="PF04972">
    <property type="entry name" value="BON"/>
    <property type="match status" value="1"/>
</dbReference>
<reference evidence="6 7" key="1">
    <citation type="submission" date="2020-08" db="EMBL/GenBank/DDBJ databases">
        <title>Sequencing the genomes of 1000 actinobacteria strains.</title>
        <authorList>
            <person name="Klenk H.-P."/>
        </authorList>
    </citation>
    <scope>NUCLEOTIDE SEQUENCE [LARGE SCALE GENOMIC DNA]</scope>
    <source>
        <strain evidence="6 7">DSM 43023</strain>
    </source>
</reference>
<dbReference type="InterPro" id="IPR007055">
    <property type="entry name" value="BON_dom"/>
</dbReference>
<dbReference type="EMBL" id="JACHJU010000004">
    <property type="protein sequence ID" value="MBB4943024.1"/>
    <property type="molecule type" value="Genomic_DNA"/>
</dbReference>
<gene>
    <name evidence="6" type="ORF">FHR32_007424</name>
</gene>
<dbReference type="PIRSF" id="PIRSF036990">
    <property type="entry name" value="UCP036990_CBS_BON"/>
    <property type="match status" value="1"/>
</dbReference>
<dbReference type="AlphaFoldDB" id="A0A7W7S326"/>
<dbReference type="PANTHER" id="PTHR43080:SF29">
    <property type="entry name" value="OS02G0818000 PROTEIN"/>
    <property type="match status" value="1"/>
</dbReference>
<dbReference type="InterPro" id="IPR017080">
    <property type="entry name" value="UCP036990_CBS_BON"/>
</dbReference>
<accession>A0A7W7S326</accession>
<dbReference type="InterPro" id="IPR051257">
    <property type="entry name" value="Diverse_CBS-Domain"/>
</dbReference>
<dbReference type="PROSITE" id="PS50914">
    <property type="entry name" value="BON"/>
    <property type="match status" value="1"/>
</dbReference>
<dbReference type="CDD" id="cd04586">
    <property type="entry name" value="CBS_pair_BON_assoc"/>
    <property type="match status" value="1"/>
</dbReference>
<evidence type="ECO:0000259" key="5">
    <source>
        <dbReference type="PROSITE" id="PS51371"/>
    </source>
</evidence>
<dbReference type="Proteomes" id="UP000534286">
    <property type="component" value="Unassembled WGS sequence"/>
</dbReference>
<evidence type="ECO:0000256" key="3">
    <source>
        <dbReference type="SAM" id="MobiDB-lite"/>
    </source>
</evidence>
<dbReference type="InterPro" id="IPR046342">
    <property type="entry name" value="CBS_dom_sf"/>
</dbReference>